<keyword evidence="4 5" id="KW-0963">Cytoplasm</keyword>
<dbReference type="Pfam" id="PF02631">
    <property type="entry name" value="RecX_HTH2"/>
    <property type="match status" value="1"/>
</dbReference>
<name>A0ABQ6IMT8_9MICO</name>
<comment type="function">
    <text evidence="5">Modulates RecA activity.</text>
</comment>
<keyword evidence="11" id="KW-1185">Reference proteome</keyword>
<evidence type="ECO:0000256" key="6">
    <source>
        <dbReference type="SAM" id="MobiDB-lite"/>
    </source>
</evidence>
<feature type="region of interest" description="Disordered" evidence="6">
    <location>
        <begin position="17"/>
        <end position="50"/>
    </location>
</feature>
<dbReference type="RefSeq" id="WP_284303191.1">
    <property type="nucleotide sequence ID" value="NZ_BSUO01000001.1"/>
</dbReference>
<dbReference type="InterPro" id="IPR036388">
    <property type="entry name" value="WH-like_DNA-bd_sf"/>
</dbReference>
<evidence type="ECO:0000259" key="7">
    <source>
        <dbReference type="Pfam" id="PF02631"/>
    </source>
</evidence>
<dbReference type="Gene3D" id="1.10.10.10">
    <property type="entry name" value="Winged helix-like DNA-binding domain superfamily/Winged helix DNA-binding domain"/>
    <property type="match status" value="2"/>
</dbReference>
<dbReference type="InterPro" id="IPR053925">
    <property type="entry name" value="RecX_HTH_3rd"/>
</dbReference>
<organism evidence="10 11">
    <name type="scientific">Mobilicoccus caccae</name>
    <dbReference type="NCBI Taxonomy" id="1859295"/>
    <lineage>
        <taxon>Bacteria</taxon>
        <taxon>Bacillati</taxon>
        <taxon>Actinomycetota</taxon>
        <taxon>Actinomycetes</taxon>
        <taxon>Micrococcales</taxon>
        <taxon>Dermatophilaceae</taxon>
        <taxon>Mobilicoccus</taxon>
    </lineage>
</organism>
<sequence length="210" mass="22502">MSESRLDRARAVLAAAEEAASSAAGGRHPSSAPRGSGGAPPVPDLVDLDDADATAQARQIVLRQLAAAPRSRAQLEDKLAAKDVDPEVAAAVLDRFAEVGLVDDEAYAEMLVRSQQESRGLARRGLANELRKKGIDPDTAADALSTVDPESERARAEDLVQARLRRLHGLPKDVQMRRLGGMLARKGYPADLSYGVIRDALRAAEEHLRD</sequence>
<dbReference type="Pfam" id="PF21982">
    <property type="entry name" value="RecX_HTH1"/>
    <property type="match status" value="1"/>
</dbReference>
<reference evidence="11" key="1">
    <citation type="journal article" date="2019" name="Int. J. Syst. Evol. Microbiol.">
        <title>The Global Catalogue of Microorganisms (GCM) 10K type strain sequencing project: providing services to taxonomists for standard genome sequencing and annotation.</title>
        <authorList>
            <consortium name="The Broad Institute Genomics Platform"/>
            <consortium name="The Broad Institute Genome Sequencing Center for Infectious Disease"/>
            <person name="Wu L."/>
            <person name="Ma J."/>
        </authorList>
    </citation>
    <scope>NUCLEOTIDE SEQUENCE [LARGE SCALE GENOMIC DNA]</scope>
    <source>
        <strain evidence="11">NBRC 113072</strain>
    </source>
</reference>
<evidence type="ECO:0000256" key="4">
    <source>
        <dbReference type="ARBA" id="ARBA00022490"/>
    </source>
</evidence>
<comment type="similarity">
    <text evidence="2 5">Belongs to the RecX family.</text>
</comment>
<dbReference type="EMBL" id="BSUO01000001">
    <property type="protein sequence ID" value="GMA39233.1"/>
    <property type="molecule type" value="Genomic_DNA"/>
</dbReference>
<evidence type="ECO:0000256" key="3">
    <source>
        <dbReference type="ARBA" id="ARBA00018111"/>
    </source>
</evidence>
<evidence type="ECO:0000256" key="1">
    <source>
        <dbReference type="ARBA" id="ARBA00004496"/>
    </source>
</evidence>
<evidence type="ECO:0000256" key="5">
    <source>
        <dbReference type="HAMAP-Rule" id="MF_01114"/>
    </source>
</evidence>
<accession>A0ABQ6IMT8</accession>
<feature type="domain" description="RecX first three-helical" evidence="9">
    <location>
        <begin position="57"/>
        <end position="95"/>
    </location>
</feature>
<dbReference type="Pfam" id="PF21981">
    <property type="entry name" value="RecX_HTH3"/>
    <property type="match status" value="1"/>
</dbReference>
<dbReference type="Proteomes" id="UP001157126">
    <property type="component" value="Unassembled WGS sequence"/>
</dbReference>
<evidence type="ECO:0000259" key="8">
    <source>
        <dbReference type="Pfam" id="PF21981"/>
    </source>
</evidence>
<dbReference type="InterPro" id="IPR003783">
    <property type="entry name" value="Regulatory_RecX"/>
</dbReference>
<proteinExistence type="inferred from homology"/>
<dbReference type="PANTHER" id="PTHR33602">
    <property type="entry name" value="REGULATORY PROTEIN RECX FAMILY PROTEIN"/>
    <property type="match status" value="1"/>
</dbReference>
<feature type="domain" description="RecX third three-helical" evidence="8">
    <location>
        <begin position="153"/>
        <end position="194"/>
    </location>
</feature>
<evidence type="ECO:0000259" key="9">
    <source>
        <dbReference type="Pfam" id="PF21982"/>
    </source>
</evidence>
<dbReference type="InterPro" id="IPR053926">
    <property type="entry name" value="RecX_HTH_1st"/>
</dbReference>
<comment type="subcellular location">
    <subcellularLocation>
        <location evidence="1 5">Cytoplasm</location>
    </subcellularLocation>
</comment>
<feature type="domain" description="RecX second three-helical" evidence="7">
    <location>
        <begin position="103"/>
        <end position="144"/>
    </location>
</feature>
<dbReference type="PANTHER" id="PTHR33602:SF1">
    <property type="entry name" value="REGULATORY PROTEIN RECX FAMILY PROTEIN"/>
    <property type="match status" value="1"/>
</dbReference>
<evidence type="ECO:0000256" key="2">
    <source>
        <dbReference type="ARBA" id="ARBA00009695"/>
    </source>
</evidence>
<evidence type="ECO:0000313" key="10">
    <source>
        <dbReference type="EMBL" id="GMA39233.1"/>
    </source>
</evidence>
<comment type="caution">
    <text evidence="10">The sequence shown here is derived from an EMBL/GenBank/DDBJ whole genome shotgun (WGS) entry which is preliminary data.</text>
</comment>
<evidence type="ECO:0000313" key="11">
    <source>
        <dbReference type="Proteomes" id="UP001157126"/>
    </source>
</evidence>
<dbReference type="InterPro" id="IPR053924">
    <property type="entry name" value="RecX_HTH_2nd"/>
</dbReference>
<gene>
    <name evidence="5 10" type="primary">recX</name>
    <name evidence="10" type="ORF">GCM10025883_12780</name>
</gene>
<dbReference type="HAMAP" id="MF_01114">
    <property type="entry name" value="RecX"/>
    <property type="match status" value="1"/>
</dbReference>
<protein>
    <recommendedName>
        <fullName evidence="3 5">Regulatory protein RecX</fullName>
    </recommendedName>
</protein>